<dbReference type="EMBL" id="JAZHXI010000015">
    <property type="protein sequence ID" value="KAL2063442.1"/>
    <property type="molecule type" value="Genomic_DNA"/>
</dbReference>
<reference evidence="1 2" key="1">
    <citation type="journal article" date="2024" name="Commun. Biol.">
        <title>Comparative genomic analysis of thermophilic fungi reveals convergent evolutionary adaptations and gene losses.</title>
        <authorList>
            <person name="Steindorff A.S."/>
            <person name="Aguilar-Pontes M.V."/>
            <person name="Robinson A.J."/>
            <person name="Andreopoulos B."/>
            <person name="LaButti K."/>
            <person name="Kuo A."/>
            <person name="Mondo S."/>
            <person name="Riley R."/>
            <person name="Otillar R."/>
            <person name="Haridas S."/>
            <person name="Lipzen A."/>
            <person name="Grimwood J."/>
            <person name="Schmutz J."/>
            <person name="Clum A."/>
            <person name="Reid I.D."/>
            <person name="Moisan M.C."/>
            <person name="Butler G."/>
            <person name="Nguyen T.T.M."/>
            <person name="Dewar K."/>
            <person name="Conant G."/>
            <person name="Drula E."/>
            <person name="Henrissat B."/>
            <person name="Hansel C."/>
            <person name="Singer S."/>
            <person name="Hutchinson M.I."/>
            <person name="de Vries R.P."/>
            <person name="Natvig D.O."/>
            <person name="Powell A.J."/>
            <person name="Tsang A."/>
            <person name="Grigoriev I.V."/>
        </authorList>
    </citation>
    <scope>NUCLEOTIDE SEQUENCE [LARGE SCALE GENOMIC DNA]</scope>
    <source>
        <strain evidence="1 2">CBS 494.80</strain>
    </source>
</reference>
<dbReference type="Proteomes" id="UP001595075">
    <property type="component" value="Unassembled WGS sequence"/>
</dbReference>
<sequence length="148" mass="16794">MPGRAVTTKEQRVSWELHYPISLLPPRRKQTARAKTTTALDPVVYTLNGKRTAVNLYHLFIAQNPWIPLLFLSRQGETSFRLRPSFTITSPAGSVFPLGVVHSFDRAGGNTYCNIENRIYRHRHSFTGRLKISRTATYDSSVAGRHLI</sequence>
<proteinExistence type="predicted"/>
<evidence type="ECO:0000313" key="2">
    <source>
        <dbReference type="Proteomes" id="UP001595075"/>
    </source>
</evidence>
<keyword evidence="2" id="KW-1185">Reference proteome</keyword>
<gene>
    <name evidence="1" type="ORF">VTL71DRAFT_5247</name>
</gene>
<comment type="caution">
    <text evidence="1">The sequence shown here is derived from an EMBL/GenBank/DDBJ whole genome shotgun (WGS) entry which is preliminary data.</text>
</comment>
<organism evidence="1 2">
    <name type="scientific">Oculimacula yallundae</name>
    <dbReference type="NCBI Taxonomy" id="86028"/>
    <lineage>
        <taxon>Eukaryota</taxon>
        <taxon>Fungi</taxon>
        <taxon>Dikarya</taxon>
        <taxon>Ascomycota</taxon>
        <taxon>Pezizomycotina</taxon>
        <taxon>Leotiomycetes</taxon>
        <taxon>Helotiales</taxon>
        <taxon>Ploettnerulaceae</taxon>
        <taxon>Oculimacula</taxon>
    </lineage>
</organism>
<protein>
    <submittedName>
        <fullName evidence="1">Uncharacterized protein</fullName>
    </submittedName>
</protein>
<name>A0ABR4C0M6_9HELO</name>
<evidence type="ECO:0000313" key="1">
    <source>
        <dbReference type="EMBL" id="KAL2063442.1"/>
    </source>
</evidence>
<accession>A0ABR4C0M6</accession>